<gene>
    <name evidence="1" type="ORF">PLOB_00040879</name>
</gene>
<evidence type="ECO:0000313" key="2">
    <source>
        <dbReference type="Proteomes" id="UP001159405"/>
    </source>
</evidence>
<dbReference type="EMBL" id="CALNXK010000063">
    <property type="protein sequence ID" value="CAH3139865.1"/>
    <property type="molecule type" value="Genomic_DNA"/>
</dbReference>
<proteinExistence type="predicted"/>
<keyword evidence="2" id="KW-1185">Reference proteome</keyword>
<evidence type="ECO:0000313" key="1">
    <source>
        <dbReference type="EMBL" id="CAH3139865.1"/>
    </source>
</evidence>
<sequence length="170" mass="19450">MEVLSTVSGRKIPLAENTKRDLERCEQLGIGRGHTDQEYEQMSHEQITERLKVLGNDENHLRDSPEQRKEQPMRFERTRHVMVWGGGGYGVIDVPALVEKPHIYILGRCIGKEVEQLGYSETRCQCLNELQNNLLTSKGCSVTDIMHFLHTSEPEQQFESGEQRGLTQIS</sequence>
<protein>
    <submittedName>
        <fullName evidence="1">Uncharacterized protein</fullName>
    </submittedName>
</protein>
<dbReference type="Proteomes" id="UP001159405">
    <property type="component" value="Unassembled WGS sequence"/>
</dbReference>
<reference evidence="1 2" key="1">
    <citation type="submission" date="2022-05" db="EMBL/GenBank/DDBJ databases">
        <authorList>
            <consortium name="Genoscope - CEA"/>
            <person name="William W."/>
        </authorList>
    </citation>
    <scope>NUCLEOTIDE SEQUENCE [LARGE SCALE GENOMIC DNA]</scope>
</reference>
<organism evidence="1 2">
    <name type="scientific">Porites lobata</name>
    <dbReference type="NCBI Taxonomy" id="104759"/>
    <lineage>
        <taxon>Eukaryota</taxon>
        <taxon>Metazoa</taxon>
        <taxon>Cnidaria</taxon>
        <taxon>Anthozoa</taxon>
        <taxon>Hexacorallia</taxon>
        <taxon>Scleractinia</taxon>
        <taxon>Fungiina</taxon>
        <taxon>Poritidae</taxon>
        <taxon>Porites</taxon>
    </lineage>
</organism>
<name>A0ABN8PEC1_9CNID</name>
<accession>A0ABN8PEC1</accession>
<comment type="caution">
    <text evidence="1">The sequence shown here is derived from an EMBL/GenBank/DDBJ whole genome shotgun (WGS) entry which is preliminary data.</text>
</comment>